<dbReference type="EMBL" id="WUBL01000034">
    <property type="protein sequence ID" value="KAF2969577.1"/>
    <property type="molecule type" value="Genomic_DNA"/>
</dbReference>
<dbReference type="OrthoDB" id="4766539at2759"/>
<dbReference type="Proteomes" id="UP000481858">
    <property type="component" value="Unassembled WGS sequence"/>
</dbReference>
<comment type="caution">
    <text evidence="2">The sequence shown here is derived from an EMBL/GenBank/DDBJ whole genome shotgun (WGS) entry which is preliminary data.</text>
</comment>
<reference evidence="2 3" key="1">
    <citation type="submission" date="2019-12" db="EMBL/GenBank/DDBJ databases">
        <title>Draft genome sequence of the ascomycete Xylaria multiplex DSM 110363.</title>
        <authorList>
            <person name="Buettner E."/>
            <person name="Kellner H."/>
        </authorList>
    </citation>
    <scope>NUCLEOTIDE SEQUENCE [LARGE SCALE GENOMIC DNA]</scope>
    <source>
        <strain evidence="2 3">DSM 110363</strain>
    </source>
</reference>
<organism evidence="2 3">
    <name type="scientific">Xylaria multiplex</name>
    <dbReference type="NCBI Taxonomy" id="323545"/>
    <lineage>
        <taxon>Eukaryota</taxon>
        <taxon>Fungi</taxon>
        <taxon>Dikarya</taxon>
        <taxon>Ascomycota</taxon>
        <taxon>Pezizomycotina</taxon>
        <taxon>Sordariomycetes</taxon>
        <taxon>Xylariomycetidae</taxon>
        <taxon>Xylariales</taxon>
        <taxon>Xylariaceae</taxon>
        <taxon>Xylaria</taxon>
    </lineage>
</organism>
<gene>
    <name evidence="2" type="ORF">GQX73_g4013</name>
</gene>
<sequence>MASNRPPVRGPPHPKAPTGYIATPVRTVAHTDASNHLVNGQQRSSSVGVHSATQEQFVNFSQLVPPSPTTSLAQVSSKSKRSTLKAARKGLSLGLELSRATLEKTKPAMETAVAAGKKAAIVAAGHLSALRDNENEKGKEKNVQKRKKSGLSRSYSSSSSSSAKSLFHRRRLPKLQIPELSVAVDEALHSACSTDTQNSPSFGILELSPTSRDLKSEMMNDYSSDVVAEFHNMLSARRRVRKGKFGAEVTRYLRARPTWDDHWDLRIRNDNHDDRELLKRLTDALQKQKDYATRLVQKNPGTYPGLEFVSAPGCTLKIYWQHKSSYR</sequence>
<accession>A0A7C8N8Z2</accession>
<evidence type="ECO:0000313" key="2">
    <source>
        <dbReference type="EMBL" id="KAF2969577.1"/>
    </source>
</evidence>
<evidence type="ECO:0000256" key="1">
    <source>
        <dbReference type="SAM" id="MobiDB-lite"/>
    </source>
</evidence>
<feature type="compositionally biased region" description="Basic and acidic residues" evidence="1">
    <location>
        <begin position="130"/>
        <end position="143"/>
    </location>
</feature>
<feature type="region of interest" description="Disordered" evidence="1">
    <location>
        <begin position="1"/>
        <end position="20"/>
    </location>
</feature>
<evidence type="ECO:0000313" key="3">
    <source>
        <dbReference type="Proteomes" id="UP000481858"/>
    </source>
</evidence>
<protein>
    <submittedName>
        <fullName evidence="2">Uncharacterized protein</fullName>
    </submittedName>
</protein>
<feature type="region of interest" description="Disordered" evidence="1">
    <location>
        <begin position="130"/>
        <end position="167"/>
    </location>
</feature>
<dbReference type="InParanoid" id="A0A7C8N8Z2"/>
<proteinExistence type="predicted"/>
<keyword evidence="3" id="KW-1185">Reference proteome</keyword>
<dbReference type="AlphaFoldDB" id="A0A7C8N8Z2"/>
<name>A0A7C8N8Z2_9PEZI</name>
<feature type="compositionally biased region" description="Low complexity" evidence="1">
    <location>
        <begin position="151"/>
        <end position="165"/>
    </location>
</feature>